<gene>
    <name evidence="2" type="ORF">DKX38_004435</name>
</gene>
<dbReference type="AlphaFoldDB" id="A0A5N5ND54"/>
<comment type="caution">
    <text evidence="2">The sequence shown here is derived from an EMBL/GenBank/DDBJ whole genome shotgun (WGS) entry which is preliminary data.</text>
</comment>
<proteinExistence type="predicted"/>
<protein>
    <submittedName>
        <fullName evidence="2">Uncharacterized protein</fullName>
    </submittedName>
</protein>
<evidence type="ECO:0000313" key="2">
    <source>
        <dbReference type="EMBL" id="KAB5564381.1"/>
    </source>
</evidence>
<organism evidence="2 3">
    <name type="scientific">Salix brachista</name>
    <dbReference type="NCBI Taxonomy" id="2182728"/>
    <lineage>
        <taxon>Eukaryota</taxon>
        <taxon>Viridiplantae</taxon>
        <taxon>Streptophyta</taxon>
        <taxon>Embryophyta</taxon>
        <taxon>Tracheophyta</taxon>
        <taxon>Spermatophyta</taxon>
        <taxon>Magnoliopsida</taxon>
        <taxon>eudicotyledons</taxon>
        <taxon>Gunneridae</taxon>
        <taxon>Pentapetalae</taxon>
        <taxon>rosids</taxon>
        <taxon>fabids</taxon>
        <taxon>Malpighiales</taxon>
        <taxon>Salicaceae</taxon>
        <taxon>Saliceae</taxon>
        <taxon>Salix</taxon>
    </lineage>
</organism>
<dbReference type="Proteomes" id="UP000326939">
    <property type="component" value="Chromosome 3"/>
</dbReference>
<reference evidence="3" key="1">
    <citation type="journal article" date="2019" name="Gigascience">
        <title>De novo genome assembly of the endangered Acer yangbiense, a plant species with extremely small populations endemic to Yunnan Province, China.</title>
        <authorList>
            <person name="Yang J."/>
            <person name="Wariss H.M."/>
            <person name="Tao L."/>
            <person name="Zhang R."/>
            <person name="Yun Q."/>
            <person name="Hollingsworth P."/>
            <person name="Dao Z."/>
            <person name="Luo G."/>
            <person name="Guo H."/>
            <person name="Ma Y."/>
            <person name="Sun W."/>
        </authorList>
    </citation>
    <scope>NUCLEOTIDE SEQUENCE [LARGE SCALE GENOMIC DNA]</scope>
    <source>
        <strain evidence="3">cv. br00</strain>
    </source>
</reference>
<dbReference type="Pfam" id="PF05904">
    <property type="entry name" value="DUF863"/>
    <property type="match status" value="1"/>
</dbReference>
<sequence>MLKDVKGSGESLFHWCCLECQRIDGWLVDSGHLITKNSFENAGMVNGWFLGSYRKEILMQGDFDLNSVQLYTDSFKEVIKKTILKQEVIFRTQVHELHELYRAQKSQMKNLGCKGCGAYNSWDANVQSFLLPFTNPRRVEPLVKETGISSISKVVPTPSTSKELLDGCQDAYYRLKQRPLDLQLSADEFINHVKEDLPNIGHAWNHCLKPPLDSKHPLSANYSSGSEELKLSLTTGVDYRRTEGALRTWFDKKTHQYCPVIDLESDETISDDHAKCSPSVGSAAPETYSPGKHKSQVSAFSSSTRAKKDPSVEIAENSSFHEHGECCLEHTSSNEGIMEFHDDILFNNLSTKTQQSTSHQKADLDLNKVYLDDSSCFSNDPPLAYPSPASSAGVSAVVIGSMQEETCPTTLREKQVNGYSNEISVIPHAAQVDLNSTTRSTNVWTRSSNHNGISGRVVNLIGPEPMASALVDISEDIGSCSGDDKNDNDMLKAKLANGLLLDLNQMRVDAIELTSEKSLVEDAVLSCTYQCQNNRHGNQSPVSCKSGIYDNDSNSGKTAQCGNVSGDVNTDLKSHLGSQVADASSDEHDLRTSNSYDLKNECYNKNEESAKVDVLMKRAAESLINLSLENSVSYLDSSAKEIRNETREESHYTCDSFELIVVDLTESNVDENSVTSKPYEVNDVETKDFGSKLRRGRRMKDFQKEILPALASLSRHEIHEDINIIEGVLRSREYRKISGKMAKNGENCSPLVRSKRSRLNYGGRRNCSSKFK</sequence>
<dbReference type="PANTHER" id="PTHR33167:SF29">
    <property type="entry name" value="T28K15.14 PROTEIN"/>
    <property type="match status" value="1"/>
</dbReference>
<evidence type="ECO:0000313" key="3">
    <source>
        <dbReference type="Proteomes" id="UP000326939"/>
    </source>
</evidence>
<evidence type="ECO:0000256" key="1">
    <source>
        <dbReference type="SAM" id="MobiDB-lite"/>
    </source>
</evidence>
<feature type="region of interest" description="Disordered" evidence="1">
    <location>
        <begin position="274"/>
        <end position="312"/>
    </location>
</feature>
<name>A0A5N5ND54_9ROSI</name>
<dbReference type="PANTHER" id="PTHR33167">
    <property type="entry name" value="TRANSCRIPTION FACTOR, PUTATIVE (DUF863)-RELATED"/>
    <property type="match status" value="1"/>
</dbReference>
<keyword evidence="3" id="KW-1185">Reference proteome</keyword>
<dbReference type="EMBL" id="VDCV01000003">
    <property type="protein sequence ID" value="KAB5564381.1"/>
    <property type="molecule type" value="Genomic_DNA"/>
</dbReference>
<accession>A0A5N5ND54</accession>
<dbReference type="InterPro" id="IPR008581">
    <property type="entry name" value="DUF863_pln"/>
</dbReference>